<protein>
    <submittedName>
        <fullName evidence="2">Uncharacterized protein</fullName>
    </submittedName>
</protein>
<reference evidence="3" key="1">
    <citation type="submission" date="2016-10" db="EMBL/GenBank/DDBJ databases">
        <authorList>
            <person name="Varghese N."/>
            <person name="Submissions S."/>
        </authorList>
    </citation>
    <scope>NUCLEOTIDE SEQUENCE [LARGE SCALE GENOMIC DNA]</scope>
    <source>
        <strain evidence="3">DSM 19110</strain>
    </source>
</reference>
<name>A0A1G9JUW5_9SPHI</name>
<keyword evidence="3" id="KW-1185">Reference proteome</keyword>
<evidence type="ECO:0000313" key="3">
    <source>
        <dbReference type="Proteomes" id="UP000183200"/>
    </source>
</evidence>
<evidence type="ECO:0000256" key="1">
    <source>
        <dbReference type="SAM" id="Coils"/>
    </source>
</evidence>
<sequence length="306" mass="33337">MTWVIASNAQTNTFPPMGNAGIGTVDPKAKLSFNNLNDGSDGPDGITWYSPDPLHYGIHRTEGAWTQPNYQQLRLVWDTGIILNPGTLYGKSYVDIQGAGLRVTSGNIGIGTINPLSKFHVQADANTSGAPANSQVLIGGTTNPEKRLSLAYNTSSNYAELQSQAYTGSYTAIILNPNGGNVGIGTNNPSAKLAVEGNIKAREIKVESTVWPDYVFDKDYQLPTLKEIEKHIQEKGHLPGIPSAKEVKENGIELGEMNAKLLQKIEELTLHLIEKDKQLNKVNAVNNEYGKRLQDLESKINLLLVK</sequence>
<dbReference type="RefSeq" id="WP_172664793.1">
    <property type="nucleotide sequence ID" value="NZ_JABMKU010000001.1"/>
</dbReference>
<accession>A0A1G9JUW5</accession>
<keyword evidence="1" id="KW-0175">Coiled coil</keyword>
<organism evidence="2 3">
    <name type="scientific">Pedobacter steynii</name>
    <dbReference type="NCBI Taxonomy" id="430522"/>
    <lineage>
        <taxon>Bacteria</taxon>
        <taxon>Pseudomonadati</taxon>
        <taxon>Bacteroidota</taxon>
        <taxon>Sphingobacteriia</taxon>
        <taxon>Sphingobacteriales</taxon>
        <taxon>Sphingobacteriaceae</taxon>
        <taxon>Pedobacter</taxon>
    </lineage>
</organism>
<gene>
    <name evidence="2" type="ORF">SAMN05421820_101378</name>
</gene>
<dbReference type="EMBL" id="FNGY01000001">
    <property type="protein sequence ID" value="SDL41182.1"/>
    <property type="molecule type" value="Genomic_DNA"/>
</dbReference>
<proteinExistence type="predicted"/>
<dbReference type="Proteomes" id="UP000183200">
    <property type="component" value="Unassembled WGS sequence"/>
</dbReference>
<evidence type="ECO:0000313" key="2">
    <source>
        <dbReference type="EMBL" id="SDL41182.1"/>
    </source>
</evidence>
<feature type="coiled-coil region" evidence="1">
    <location>
        <begin position="279"/>
        <end position="306"/>
    </location>
</feature>
<dbReference type="AlphaFoldDB" id="A0A1G9JUW5"/>